<gene>
    <name evidence="2" type="ORF">EV207_16410</name>
</gene>
<accession>A0A4R2NE06</accession>
<dbReference type="SMART" id="SM00966">
    <property type="entry name" value="SpoVT_AbrB"/>
    <property type="match status" value="1"/>
</dbReference>
<evidence type="ECO:0000313" key="2">
    <source>
        <dbReference type="EMBL" id="TCP19312.1"/>
    </source>
</evidence>
<evidence type="ECO:0000313" key="3">
    <source>
        <dbReference type="Proteomes" id="UP000295416"/>
    </source>
</evidence>
<dbReference type="Gene3D" id="2.10.260.10">
    <property type="match status" value="1"/>
</dbReference>
<organism evidence="2 3">
    <name type="scientific">Scopulibacillus darangshiensis</name>
    <dbReference type="NCBI Taxonomy" id="442528"/>
    <lineage>
        <taxon>Bacteria</taxon>
        <taxon>Bacillati</taxon>
        <taxon>Bacillota</taxon>
        <taxon>Bacilli</taxon>
        <taxon>Bacillales</taxon>
        <taxon>Sporolactobacillaceae</taxon>
        <taxon>Scopulibacillus</taxon>
    </lineage>
</organism>
<evidence type="ECO:0000259" key="1">
    <source>
        <dbReference type="SMART" id="SM00966"/>
    </source>
</evidence>
<dbReference type="Proteomes" id="UP000295416">
    <property type="component" value="Unassembled WGS sequence"/>
</dbReference>
<protein>
    <submittedName>
        <fullName evidence="2">Antidote-toxin recognition antitoxin MazE</fullName>
    </submittedName>
</protein>
<dbReference type="Pfam" id="PF04014">
    <property type="entry name" value="MazE_antitoxin"/>
    <property type="match status" value="1"/>
</dbReference>
<dbReference type="EMBL" id="SLXK01000064">
    <property type="protein sequence ID" value="TCP19312.1"/>
    <property type="molecule type" value="Genomic_DNA"/>
</dbReference>
<dbReference type="RefSeq" id="WP_243647205.1">
    <property type="nucleotide sequence ID" value="NZ_SLXK01000064.1"/>
</dbReference>
<dbReference type="InterPro" id="IPR037914">
    <property type="entry name" value="SpoVT-AbrB_sf"/>
</dbReference>
<feature type="domain" description="SpoVT-AbrB" evidence="1">
    <location>
        <begin position="18"/>
        <end position="64"/>
    </location>
</feature>
<dbReference type="SUPFAM" id="SSF89447">
    <property type="entry name" value="AbrB/MazE/MraZ-like"/>
    <property type="match status" value="1"/>
</dbReference>
<keyword evidence="3" id="KW-1185">Reference proteome</keyword>
<sequence>MTYHKHKDVNPVTTAKLSKWRNSYAVRIPGAIIRRLNLEEGDELQISMTSNNNILLSSALQTQGIQ</sequence>
<dbReference type="InterPro" id="IPR007159">
    <property type="entry name" value="SpoVT-AbrB_dom"/>
</dbReference>
<dbReference type="AlphaFoldDB" id="A0A4R2NE06"/>
<name>A0A4R2NE06_9BACL</name>
<comment type="caution">
    <text evidence="2">The sequence shown here is derived from an EMBL/GenBank/DDBJ whole genome shotgun (WGS) entry which is preliminary data.</text>
</comment>
<proteinExistence type="predicted"/>
<dbReference type="GO" id="GO:0003677">
    <property type="term" value="F:DNA binding"/>
    <property type="evidence" value="ECO:0007669"/>
    <property type="project" value="InterPro"/>
</dbReference>
<reference evidence="2 3" key="1">
    <citation type="submission" date="2019-03" db="EMBL/GenBank/DDBJ databases">
        <title>Genomic Encyclopedia of Type Strains, Phase IV (KMG-IV): sequencing the most valuable type-strain genomes for metagenomic binning, comparative biology and taxonomic classification.</title>
        <authorList>
            <person name="Goeker M."/>
        </authorList>
    </citation>
    <scope>NUCLEOTIDE SEQUENCE [LARGE SCALE GENOMIC DNA]</scope>
    <source>
        <strain evidence="2 3">DSM 19377</strain>
    </source>
</reference>